<accession>A0A0F5YH86</accession>
<keyword evidence="1" id="KW-0175">Coiled coil</keyword>
<sequence length="134" mass="14783">MSEDKDDKAASQHGRRFGGFQPECDSSGQGGFQEDSSKSRSQRFGFGGSDWSQRADFGSGSFGSGSRRTVSGGILQQLIDEVDDQLLEYDSEIDKLNSKKQRLISRRSSLLKLCEELSHKTGESLPPIDNSEEE</sequence>
<gene>
    <name evidence="3" type="ORF">WN50_09855</name>
</gene>
<name>A0A0F5YH86_9CYAN</name>
<evidence type="ECO:0000256" key="2">
    <source>
        <dbReference type="SAM" id="MobiDB-lite"/>
    </source>
</evidence>
<evidence type="ECO:0000313" key="3">
    <source>
        <dbReference type="EMBL" id="KKD38251.1"/>
    </source>
</evidence>
<evidence type="ECO:0000313" key="4">
    <source>
        <dbReference type="Proteomes" id="UP000033607"/>
    </source>
</evidence>
<feature type="compositionally biased region" description="Basic and acidic residues" evidence="2">
    <location>
        <begin position="1"/>
        <end position="10"/>
    </location>
</feature>
<dbReference type="RefSeq" id="WP_046278365.1">
    <property type="nucleotide sequence ID" value="NZ_LATL02000353.1"/>
</dbReference>
<proteinExistence type="predicted"/>
<dbReference type="EMBL" id="LATL02000353">
    <property type="protein sequence ID" value="KKD38251.1"/>
    <property type="molecule type" value="Genomic_DNA"/>
</dbReference>
<organism evidence="3 4">
    <name type="scientific">Limnoraphis robusta CS-951</name>
    <dbReference type="NCBI Taxonomy" id="1637645"/>
    <lineage>
        <taxon>Bacteria</taxon>
        <taxon>Bacillati</taxon>
        <taxon>Cyanobacteriota</taxon>
        <taxon>Cyanophyceae</taxon>
        <taxon>Oscillatoriophycideae</taxon>
        <taxon>Oscillatoriales</taxon>
        <taxon>Sirenicapillariaceae</taxon>
        <taxon>Limnoraphis</taxon>
    </lineage>
</organism>
<feature type="coiled-coil region" evidence="1">
    <location>
        <begin position="79"/>
        <end position="106"/>
    </location>
</feature>
<reference evidence="3 4" key="1">
    <citation type="submission" date="2015-06" db="EMBL/GenBank/DDBJ databases">
        <title>Draft genome assembly of filamentous brackish cyanobacterium Limnoraphis robusta strain CS-951.</title>
        <authorList>
            <person name="Willis A."/>
            <person name="Parks M."/>
            <person name="Burford M.A."/>
        </authorList>
    </citation>
    <scope>NUCLEOTIDE SEQUENCE [LARGE SCALE GENOMIC DNA]</scope>
    <source>
        <strain evidence="3 4">CS-951</strain>
    </source>
</reference>
<dbReference type="AlphaFoldDB" id="A0A0F5YH86"/>
<evidence type="ECO:0000256" key="1">
    <source>
        <dbReference type="SAM" id="Coils"/>
    </source>
</evidence>
<dbReference type="Proteomes" id="UP000033607">
    <property type="component" value="Unassembled WGS sequence"/>
</dbReference>
<protein>
    <submittedName>
        <fullName evidence="3">Uncharacterized protein</fullName>
    </submittedName>
</protein>
<comment type="caution">
    <text evidence="3">The sequence shown here is derived from an EMBL/GenBank/DDBJ whole genome shotgun (WGS) entry which is preliminary data.</text>
</comment>
<feature type="region of interest" description="Disordered" evidence="2">
    <location>
        <begin position="1"/>
        <end position="69"/>
    </location>
</feature>